<comment type="caution">
    <text evidence="1">The sequence shown here is derived from an EMBL/GenBank/DDBJ whole genome shotgun (WGS) entry which is preliminary data.</text>
</comment>
<evidence type="ECO:0000313" key="2">
    <source>
        <dbReference type="Proteomes" id="UP001279734"/>
    </source>
</evidence>
<accession>A0AAD3XIP9</accession>
<reference evidence="1" key="1">
    <citation type="submission" date="2023-05" db="EMBL/GenBank/DDBJ databases">
        <title>Nepenthes gracilis genome sequencing.</title>
        <authorList>
            <person name="Fukushima K."/>
        </authorList>
    </citation>
    <scope>NUCLEOTIDE SEQUENCE</scope>
    <source>
        <strain evidence="1">SING2019-196</strain>
    </source>
</reference>
<proteinExistence type="predicted"/>
<gene>
    <name evidence="1" type="ORF">Nepgr_007868</name>
</gene>
<protein>
    <submittedName>
        <fullName evidence="1">Uncharacterized protein</fullName>
    </submittedName>
</protein>
<sequence>MRIPSLCEESWMRVFGRHFGMLVHAAEAWNAGSHDSVMLLVANVMELLIVHVPAVTWVISEFGPLLVLSRGQVVDGICWGFCESMSPAVWAPTHCCFLGILSAAAFISRSDESDDLMMVPDDENVVACRALVLNGD</sequence>
<dbReference type="Proteomes" id="UP001279734">
    <property type="component" value="Unassembled WGS sequence"/>
</dbReference>
<name>A0AAD3XIP9_NEPGR</name>
<keyword evidence="2" id="KW-1185">Reference proteome</keyword>
<evidence type="ECO:0000313" key="1">
    <source>
        <dbReference type="EMBL" id="GMH06028.1"/>
    </source>
</evidence>
<organism evidence="1 2">
    <name type="scientific">Nepenthes gracilis</name>
    <name type="common">Slender pitcher plant</name>
    <dbReference type="NCBI Taxonomy" id="150966"/>
    <lineage>
        <taxon>Eukaryota</taxon>
        <taxon>Viridiplantae</taxon>
        <taxon>Streptophyta</taxon>
        <taxon>Embryophyta</taxon>
        <taxon>Tracheophyta</taxon>
        <taxon>Spermatophyta</taxon>
        <taxon>Magnoliopsida</taxon>
        <taxon>eudicotyledons</taxon>
        <taxon>Gunneridae</taxon>
        <taxon>Pentapetalae</taxon>
        <taxon>Caryophyllales</taxon>
        <taxon>Nepenthaceae</taxon>
        <taxon>Nepenthes</taxon>
    </lineage>
</organism>
<dbReference type="AlphaFoldDB" id="A0AAD3XIP9"/>
<dbReference type="EMBL" id="BSYO01000006">
    <property type="protein sequence ID" value="GMH06028.1"/>
    <property type="molecule type" value="Genomic_DNA"/>
</dbReference>